<dbReference type="GO" id="GO:0005506">
    <property type="term" value="F:iron ion binding"/>
    <property type="evidence" value="ECO:0007669"/>
    <property type="project" value="InterPro"/>
</dbReference>
<dbReference type="AlphaFoldDB" id="A0A7S0GT69"/>
<dbReference type="InterPro" id="IPR001128">
    <property type="entry name" value="Cyt_P450"/>
</dbReference>
<dbReference type="EMBL" id="HBEN01009986">
    <property type="protein sequence ID" value="CAD8444091.1"/>
    <property type="molecule type" value="Transcribed_RNA"/>
</dbReference>
<dbReference type="GO" id="GO:0009507">
    <property type="term" value="C:chloroplast"/>
    <property type="evidence" value="ECO:0007669"/>
    <property type="project" value="TreeGrafter"/>
</dbReference>
<dbReference type="InterPro" id="IPR002401">
    <property type="entry name" value="Cyt_P450_E_grp-I"/>
</dbReference>
<dbReference type="PANTHER" id="PTHR24291">
    <property type="entry name" value="CYTOCHROME P450 FAMILY 4"/>
    <property type="match status" value="1"/>
</dbReference>
<dbReference type="GO" id="GO:0010291">
    <property type="term" value="F:beta-carotene 3-hydroxylase activity"/>
    <property type="evidence" value="ECO:0007669"/>
    <property type="project" value="TreeGrafter"/>
</dbReference>
<dbReference type="InterPro" id="IPR036396">
    <property type="entry name" value="Cyt_P450_sf"/>
</dbReference>
<dbReference type="PROSITE" id="PS00086">
    <property type="entry name" value="CYTOCHROME_P450"/>
    <property type="match status" value="1"/>
</dbReference>
<evidence type="ECO:0000256" key="1">
    <source>
        <dbReference type="ARBA" id="ARBA00010617"/>
    </source>
</evidence>
<keyword evidence="2" id="KW-0408">Iron</keyword>
<comment type="similarity">
    <text evidence="1">Belongs to the cytochrome P450 family.</text>
</comment>
<dbReference type="PRINTS" id="PR00385">
    <property type="entry name" value="P450"/>
</dbReference>
<dbReference type="SUPFAM" id="SSF48264">
    <property type="entry name" value="Cytochrome P450"/>
    <property type="match status" value="1"/>
</dbReference>
<dbReference type="PANTHER" id="PTHR24291:SF171">
    <property type="entry name" value="PROTEIN LUTEIN DEFICIENT 5, CHLOROPLASTIC"/>
    <property type="match status" value="1"/>
</dbReference>
<dbReference type="CDD" id="cd11046">
    <property type="entry name" value="CYP97"/>
    <property type="match status" value="1"/>
</dbReference>
<proteinExistence type="inferred from homology"/>
<dbReference type="Gene3D" id="1.10.630.10">
    <property type="entry name" value="Cytochrome P450"/>
    <property type="match status" value="1"/>
</dbReference>
<dbReference type="InterPro" id="IPR017972">
    <property type="entry name" value="Cyt_P450_CS"/>
</dbReference>
<sequence>MMSLAAPVASAVPARVQRRARPHAVASARATSLGAGWAHGGSSARALKARARVTAPRRVMAAPAQAKTLEERIASGEFTQSTESPLLWGLNNLRDAIKNVAPQNRGLSYQLARVARRWRKDDLGKMPVAMGDIREIAGQPVFVPLYTLFQAYGEMFVLAIGPKKFVVVSDNEVAKEMLLTQATSFSKGLLSEILEFVMGTGLIPADGETWKIRRRTVVPSLHKKYVASMVDMFGQCGVHGSAQLARAERDGTVVEMENFYSRLALDIIGKAVFNYDFNSLKTDDPVIKAVYTVLREAEYRSVTFIPYWKVPPLQWLVPRQKACTEALVVVNDTLNMLIERTKKIVEDEDEEFVEEYMSKADPSILNFLIASGDDVTSKQLRDDLMTLLIAGHETTAAVLTWTTYLLATHPDIKRRVQEEVDEVCGDRKPTIEDMMNLKFTTRVINESMRLYPQPPVLIRRALEEVTLDGYKIEPGTDFFISVWNLHRNPRLWENPDKFDPDRFPLDERMPNEVTQNYAYLPFGGGQRKCVGDQFALFESIVTLAMVCRRFDFELDASKHPNDECGMTTGATIHTVSGLHLKLKARPGCGGAEMRLAEGYAVGASLDELDSVDVQAGTPEAGVGSFDEADREKAANLKEAAVVLGASAAGLKSVKSGSDGAKGEDQEVGGERFEAAVKEAEAMFAEEAAIEAATKEELDNVVKANK</sequence>
<evidence type="ECO:0000313" key="3">
    <source>
        <dbReference type="EMBL" id="CAD8444091.1"/>
    </source>
</evidence>
<organism evidence="3">
    <name type="scientific">Micromonas pusilla</name>
    <name type="common">Picoplanktonic green alga</name>
    <name type="synonym">Chromulina pusilla</name>
    <dbReference type="NCBI Taxonomy" id="38833"/>
    <lineage>
        <taxon>Eukaryota</taxon>
        <taxon>Viridiplantae</taxon>
        <taxon>Chlorophyta</taxon>
        <taxon>Mamiellophyceae</taxon>
        <taxon>Mamiellales</taxon>
        <taxon>Mamiellaceae</taxon>
        <taxon>Micromonas</taxon>
    </lineage>
</organism>
<dbReference type="GO" id="GO:0016123">
    <property type="term" value="P:xanthophyll biosynthetic process"/>
    <property type="evidence" value="ECO:0007669"/>
    <property type="project" value="TreeGrafter"/>
</dbReference>
<protein>
    <recommendedName>
        <fullName evidence="4">Cytochrome P450</fullName>
    </recommendedName>
</protein>
<reference evidence="3" key="1">
    <citation type="submission" date="2021-01" db="EMBL/GenBank/DDBJ databases">
        <authorList>
            <person name="Corre E."/>
            <person name="Pelletier E."/>
            <person name="Niang G."/>
            <person name="Scheremetjew M."/>
            <person name="Finn R."/>
            <person name="Kale V."/>
            <person name="Holt S."/>
            <person name="Cochrane G."/>
            <person name="Meng A."/>
            <person name="Brown T."/>
            <person name="Cohen L."/>
        </authorList>
    </citation>
    <scope>NUCLEOTIDE SEQUENCE</scope>
    <source>
        <strain evidence="3">CCAC1681</strain>
    </source>
</reference>
<dbReference type="GO" id="GO:0020037">
    <property type="term" value="F:heme binding"/>
    <property type="evidence" value="ECO:0007669"/>
    <property type="project" value="InterPro"/>
</dbReference>
<dbReference type="Pfam" id="PF00067">
    <property type="entry name" value="p450"/>
    <property type="match status" value="1"/>
</dbReference>
<accession>A0A7S0GT69</accession>
<keyword evidence="2" id="KW-0479">Metal-binding</keyword>
<comment type="cofactor">
    <cofactor evidence="2">
        <name>heme</name>
        <dbReference type="ChEBI" id="CHEBI:30413"/>
    </cofactor>
</comment>
<evidence type="ECO:0000256" key="2">
    <source>
        <dbReference type="PIRSR" id="PIRSR602401-1"/>
    </source>
</evidence>
<feature type="binding site" description="axial binding residue" evidence="2">
    <location>
        <position position="529"/>
    </location>
    <ligand>
        <name>heme</name>
        <dbReference type="ChEBI" id="CHEBI:30413"/>
    </ligand>
    <ligandPart>
        <name>Fe</name>
        <dbReference type="ChEBI" id="CHEBI:18248"/>
    </ligandPart>
</feature>
<gene>
    <name evidence="3" type="ORF">MSP1401_LOCUS8261</name>
</gene>
<dbReference type="InterPro" id="IPR050196">
    <property type="entry name" value="Cytochrome_P450_Monoox"/>
</dbReference>
<keyword evidence="2" id="KW-0349">Heme</keyword>
<dbReference type="PRINTS" id="PR00463">
    <property type="entry name" value="EP450I"/>
</dbReference>
<dbReference type="GO" id="GO:0016705">
    <property type="term" value="F:oxidoreductase activity, acting on paired donors, with incorporation or reduction of molecular oxygen"/>
    <property type="evidence" value="ECO:0007669"/>
    <property type="project" value="InterPro"/>
</dbReference>
<evidence type="ECO:0008006" key="4">
    <source>
        <dbReference type="Google" id="ProtNLM"/>
    </source>
</evidence>
<name>A0A7S0GT69_MICPS</name>